<comment type="caution">
    <text evidence="3">The sequence shown here is derived from an EMBL/GenBank/DDBJ whole genome shotgun (WGS) entry which is preliminary data.</text>
</comment>
<dbReference type="Gene3D" id="2.40.30.10">
    <property type="entry name" value="Translation factors"/>
    <property type="match status" value="1"/>
</dbReference>
<feature type="domain" description="Tr-type G" evidence="2">
    <location>
        <begin position="8"/>
        <end position="199"/>
    </location>
</feature>
<dbReference type="Pfam" id="PF00009">
    <property type="entry name" value="GTP_EFTU"/>
    <property type="match status" value="1"/>
</dbReference>
<accession>A0AAW1SA92</accession>
<dbReference type="InterPro" id="IPR004161">
    <property type="entry name" value="EFTu-like_2"/>
</dbReference>
<organism evidence="3 4">
    <name type="scientific">Apatococcus lobatus</name>
    <dbReference type="NCBI Taxonomy" id="904363"/>
    <lineage>
        <taxon>Eukaryota</taxon>
        <taxon>Viridiplantae</taxon>
        <taxon>Chlorophyta</taxon>
        <taxon>core chlorophytes</taxon>
        <taxon>Trebouxiophyceae</taxon>
        <taxon>Chlorellales</taxon>
        <taxon>Chlorellaceae</taxon>
        <taxon>Apatococcus</taxon>
    </lineage>
</organism>
<dbReference type="GO" id="GO:0001514">
    <property type="term" value="P:selenocysteine incorporation"/>
    <property type="evidence" value="ECO:0007669"/>
    <property type="project" value="TreeGrafter"/>
</dbReference>
<feature type="region of interest" description="Disordered" evidence="1">
    <location>
        <begin position="395"/>
        <end position="415"/>
    </location>
</feature>
<dbReference type="CDD" id="cd03696">
    <property type="entry name" value="SelB_II"/>
    <property type="match status" value="1"/>
</dbReference>
<dbReference type="EMBL" id="JALJOS010000002">
    <property type="protein sequence ID" value="KAK9843360.1"/>
    <property type="molecule type" value="Genomic_DNA"/>
</dbReference>
<dbReference type="Pfam" id="PF21131">
    <property type="entry name" value="eEFSec_4th"/>
    <property type="match status" value="1"/>
</dbReference>
<dbReference type="Gene3D" id="3.40.50.300">
    <property type="entry name" value="P-loop containing nucleotide triphosphate hydrolases"/>
    <property type="match status" value="1"/>
</dbReference>
<keyword evidence="4" id="KW-1185">Reference proteome</keyword>
<dbReference type="PRINTS" id="PR00315">
    <property type="entry name" value="ELONGATNFCT"/>
</dbReference>
<dbReference type="Pfam" id="PF21208">
    <property type="entry name" value="euk_SelB_III"/>
    <property type="match status" value="1"/>
</dbReference>
<dbReference type="GO" id="GO:0005525">
    <property type="term" value="F:GTP binding"/>
    <property type="evidence" value="ECO:0007669"/>
    <property type="project" value="InterPro"/>
</dbReference>
<dbReference type="InterPro" id="IPR027417">
    <property type="entry name" value="P-loop_NTPase"/>
</dbReference>
<evidence type="ECO:0000313" key="4">
    <source>
        <dbReference type="Proteomes" id="UP001438707"/>
    </source>
</evidence>
<dbReference type="FunFam" id="2.40.30.10:FF:000052">
    <property type="entry name" value="Selenocysteine-specific elongation factor EF-Sec"/>
    <property type="match status" value="1"/>
</dbReference>
<dbReference type="GO" id="GO:0003924">
    <property type="term" value="F:GTPase activity"/>
    <property type="evidence" value="ECO:0007669"/>
    <property type="project" value="InterPro"/>
</dbReference>
<dbReference type="InterPro" id="IPR000795">
    <property type="entry name" value="T_Tr_GTP-bd_dom"/>
</dbReference>
<dbReference type="SUPFAM" id="SSF50447">
    <property type="entry name" value="Translation proteins"/>
    <property type="match status" value="1"/>
</dbReference>
<dbReference type="AlphaFoldDB" id="A0AAW1SA92"/>
<evidence type="ECO:0000313" key="3">
    <source>
        <dbReference type="EMBL" id="KAK9843360.1"/>
    </source>
</evidence>
<dbReference type="PANTHER" id="PTHR43721:SF11">
    <property type="entry name" value="SELENOCYSTEINE-SPECIFIC ELONGATION FACTOR"/>
    <property type="match status" value="1"/>
</dbReference>
<evidence type="ECO:0000256" key="1">
    <source>
        <dbReference type="SAM" id="MobiDB-lite"/>
    </source>
</evidence>
<reference evidence="3 4" key="1">
    <citation type="journal article" date="2024" name="Nat. Commun.">
        <title>Phylogenomics reveals the evolutionary origins of lichenization in chlorophyte algae.</title>
        <authorList>
            <person name="Puginier C."/>
            <person name="Libourel C."/>
            <person name="Otte J."/>
            <person name="Skaloud P."/>
            <person name="Haon M."/>
            <person name="Grisel S."/>
            <person name="Petersen M."/>
            <person name="Berrin J.G."/>
            <person name="Delaux P.M."/>
            <person name="Dal Grande F."/>
            <person name="Keller J."/>
        </authorList>
    </citation>
    <scope>NUCLEOTIDE SEQUENCE [LARGE SCALE GENOMIC DNA]</scope>
    <source>
        <strain evidence="3 4">SAG 2145</strain>
    </source>
</reference>
<dbReference type="InterPro" id="IPR049394">
    <property type="entry name" value="eEFSec_C"/>
</dbReference>
<dbReference type="InterPro" id="IPR050055">
    <property type="entry name" value="EF-Tu_GTPase"/>
</dbReference>
<dbReference type="Proteomes" id="UP001438707">
    <property type="component" value="Unassembled WGS sequence"/>
</dbReference>
<dbReference type="CDD" id="cd04094">
    <property type="entry name" value="eSelB_III"/>
    <property type="match status" value="1"/>
</dbReference>
<sequence length="574" mass="61660">MPPDSRSIYNVNVGVLGHVDSGKTSLVAALSQRLSTAALDKHPQSKQRGITLDLGFSSLSVPTPPHLQGLGCAEVQFTLVDCPGHASLIRTILGGAHIIDMMLLVVDVTKGIQAQTAECLVVGEIAIQHMVVVLNKVDLLPAESRGKLVSKARKRLAQTFAATKFAGCPMLAVSSLPGEGEEAVEEQLAYFNSIVNQLLLLVPPEPRSVEGSFLFAIDHCFAIKGQGTVLTGTVLKGKASVNDTIELAGLRLKKKIKSMQMFKQPVQQCQQGDRAGICVTQLDPDALERGLACAPGSLPSFSAAVAAVEKVRFYAAPIHSKAKLHITVGHTTVMAETQFFGLPHGSKAAEPDQAAALQAAGQRVERLAQAGSGEAFDLSQDYLHQDQLHGLEGRPCAEASSREAGAAPSSSPQQRLHFGPQWALLRFEQPVTAPQDTLVIGSRFDGDASGASCRQAFYGRLVHLLDTGDPQQLQQLRIFKLKQRRGIVERISPDKQSAVCRGMFKKDTDISLFSNLKVECCGGQTGTIEGAFGKAGKFKVAFPNGLKGAADKMQEITLKFKRFMHDPDKHHMVQ</sequence>
<dbReference type="CDD" id="cd01889">
    <property type="entry name" value="SelB_euk"/>
    <property type="match status" value="1"/>
</dbReference>
<evidence type="ECO:0000259" key="2">
    <source>
        <dbReference type="PROSITE" id="PS51722"/>
    </source>
</evidence>
<dbReference type="InterPro" id="IPR009000">
    <property type="entry name" value="Transl_B-barrel_sf"/>
</dbReference>
<gene>
    <name evidence="3" type="ORF">WJX74_010898</name>
</gene>
<dbReference type="SUPFAM" id="SSF52540">
    <property type="entry name" value="P-loop containing nucleoside triphosphate hydrolases"/>
    <property type="match status" value="1"/>
</dbReference>
<protein>
    <recommendedName>
        <fullName evidence="2">Tr-type G domain-containing protein</fullName>
    </recommendedName>
</protein>
<dbReference type="PROSITE" id="PS51722">
    <property type="entry name" value="G_TR_2"/>
    <property type="match status" value="1"/>
</dbReference>
<dbReference type="PANTHER" id="PTHR43721">
    <property type="entry name" value="ELONGATION FACTOR TU-RELATED"/>
    <property type="match status" value="1"/>
</dbReference>
<name>A0AAW1SA92_9CHLO</name>
<dbReference type="Pfam" id="PF03144">
    <property type="entry name" value="GTP_EFTU_D2"/>
    <property type="match status" value="1"/>
</dbReference>
<dbReference type="GO" id="GO:0003746">
    <property type="term" value="F:translation elongation factor activity"/>
    <property type="evidence" value="ECO:0007669"/>
    <property type="project" value="TreeGrafter"/>
</dbReference>
<proteinExistence type="predicted"/>
<dbReference type="InterPro" id="IPR049393">
    <property type="entry name" value="eEFSec_III"/>
</dbReference>